<dbReference type="SMART" id="SM00448">
    <property type="entry name" value="REC"/>
    <property type="match status" value="1"/>
</dbReference>
<dbReference type="InterPro" id="IPR003594">
    <property type="entry name" value="HATPase_dom"/>
</dbReference>
<name>A0A7C3EJ98_9SPIR</name>
<dbReference type="InterPro" id="IPR011047">
    <property type="entry name" value="Quinoprotein_ADH-like_sf"/>
</dbReference>
<dbReference type="CDD" id="cd00156">
    <property type="entry name" value="REC"/>
    <property type="match status" value="1"/>
</dbReference>
<dbReference type="FunFam" id="3.30.565.10:FF:000010">
    <property type="entry name" value="Sensor histidine kinase RcsC"/>
    <property type="match status" value="1"/>
</dbReference>
<evidence type="ECO:0000256" key="4">
    <source>
        <dbReference type="PROSITE-ProRule" id="PRU00169"/>
    </source>
</evidence>
<evidence type="ECO:0000256" key="3">
    <source>
        <dbReference type="ARBA" id="ARBA00022553"/>
    </source>
</evidence>
<keyword evidence="8" id="KW-0418">Kinase</keyword>
<dbReference type="SUPFAM" id="SSF50998">
    <property type="entry name" value="Quinoprotein alcohol dehydrogenase-like"/>
    <property type="match status" value="1"/>
</dbReference>
<dbReference type="InterPro" id="IPR003661">
    <property type="entry name" value="HisK_dim/P_dom"/>
</dbReference>
<dbReference type="InterPro" id="IPR015943">
    <property type="entry name" value="WD40/YVTN_repeat-like_dom_sf"/>
</dbReference>
<dbReference type="Gene3D" id="3.30.565.10">
    <property type="entry name" value="Histidine kinase-like ATPase, C-terminal domain"/>
    <property type="match status" value="1"/>
</dbReference>
<dbReference type="InterPro" id="IPR036890">
    <property type="entry name" value="HATPase_C_sf"/>
</dbReference>
<organism evidence="8">
    <name type="scientific">Gracilinema caldarium</name>
    <dbReference type="NCBI Taxonomy" id="215591"/>
    <lineage>
        <taxon>Bacteria</taxon>
        <taxon>Pseudomonadati</taxon>
        <taxon>Spirochaetota</taxon>
        <taxon>Spirochaetia</taxon>
        <taxon>Spirochaetales</taxon>
        <taxon>Breznakiellaceae</taxon>
        <taxon>Gracilinema</taxon>
    </lineage>
</organism>
<dbReference type="InterPro" id="IPR036097">
    <property type="entry name" value="HisK_dim/P_sf"/>
</dbReference>
<dbReference type="PANTHER" id="PTHR43547">
    <property type="entry name" value="TWO-COMPONENT HISTIDINE KINASE"/>
    <property type="match status" value="1"/>
</dbReference>
<dbReference type="SUPFAM" id="SSF55874">
    <property type="entry name" value="ATPase domain of HSP90 chaperone/DNA topoisomerase II/histidine kinase"/>
    <property type="match status" value="1"/>
</dbReference>
<keyword evidence="8" id="KW-0808">Transferase</keyword>
<comment type="caution">
    <text evidence="8">The sequence shown here is derived from an EMBL/GenBank/DDBJ whole genome shotgun (WGS) entry which is preliminary data.</text>
</comment>
<dbReference type="PROSITE" id="PS50109">
    <property type="entry name" value="HIS_KIN"/>
    <property type="match status" value="1"/>
</dbReference>
<feature type="domain" description="Histidine kinase" evidence="6">
    <location>
        <begin position="858"/>
        <end position="1085"/>
    </location>
</feature>
<dbReference type="EMBL" id="DSVL01000070">
    <property type="protein sequence ID" value="HFH28349.1"/>
    <property type="molecule type" value="Genomic_DNA"/>
</dbReference>
<dbReference type="Gene3D" id="3.40.50.2300">
    <property type="match status" value="1"/>
</dbReference>
<dbReference type="Gene3D" id="2.130.10.10">
    <property type="entry name" value="YVTN repeat-like/Quinoprotein amine dehydrogenase"/>
    <property type="match status" value="3"/>
</dbReference>
<dbReference type="SUPFAM" id="SSF47384">
    <property type="entry name" value="Homodimeric domain of signal transducing histidine kinase"/>
    <property type="match status" value="1"/>
</dbReference>
<dbReference type="EC" id="2.7.13.3" evidence="2"/>
<dbReference type="InterPro" id="IPR005467">
    <property type="entry name" value="His_kinase_dom"/>
</dbReference>
<evidence type="ECO:0000259" key="7">
    <source>
        <dbReference type="PROSITE" id="PS50110"/>
    </source>
</evidence>
<dbReference type="SMART" id="SM00388">
    <property type="entry name" value="HisKA"/>
    <property type="match status" value="1"/>
</dbReference>
<dbReference type="Pfam" id="PF07495">
    <property type="entry name" value="Y_Y_Y"/>
    <property type="match status" value="1"/>
</dbReference>
<gene>
    <name evidence="8" type="ORF">ENS59_02395</name>
</gene>
<dbReference type="Pfam" id="PF00512">
    <property type="entry name" value="HisKA"/>
    <property type="match status" value="1"/>
</dbReference>
<comment type="catalytic activity">
    <reaction evidence="1">
        <text>ATP + protein L-histidine = ADP + protein N-phospho-L-histidine.</text>
        <dbReference type="EC" id="2.7.13.3"/>
    </reaction>
</comment>
<dbReference type="SMART" id="SM00387">
    <property type="entry name" value="HATPase_c"/>
    <property type="match status" value="1"/>
</dbReference>
<dbReference type="Gene3D" id="1.10.287.130">
    <property type="match status" value="1"/>
</dbReference>
<dbReference type="InterPro" id="IPR011006">
    <property type="entry name" value="CheY-like_superfamily"/>
</dbReference>
<evidence type="ECO:0000256" key="2">
    <source>
        <dbReference type="ARBA" id="ARBA00012438"/>
    </source>
</evidence>
<feature type="domain" description="Response regulatory" evidence="7">
    <location>
        <begin position="1108"/>
        <end position="1224"/>
    </location>
</feature>
<keyword evidence="3 4" id="KW-0597">Phosphoprotein</keyword>
<accession>A0A7C3EJ98</accession>
<dbReference type="CDD" id="cd16922">
    <property type="entry name" value="HATPase_EvgS-ArcB-TorS-like"/>
    <property type="match status" value="1"/>
</dbReference>
<dbReference type="GO" id="GO:0000155">
    <property type="term" value="F:phosphorelay sensor kinase activity"/>
    <property type="evidence" value="ECO:0007669"/>
    <property type="project" value="InterPro"/>
</dbReference>
<evidence type="ECO:0000256" key="1">
    <source>
        <dbReference type="ARBA" id="ARBA00000085"/>
    </source>
</evidence>
<dbReference type="InterPro" id="IPR011110">
    <property type="entry name" value="Reg_prop"/>
</dbReference>
<feature type="coiled-coil region" evidence="5">
    <location>
        <begin position="824"/>
        <end position="858"/>
    </location>
</feature>
<dbReference type="PANTHER" id="PTHR43547:SF2">
    <property type="entry name" value="HYBRID SIGNAL TRANSDUCTION HISTIDINE KINASE C"/>
    <property type="match status" value="1"/>
</dbReference>
<reference evidence="8" key="1">
    <citation type="journal article" date="2020" name="mSystems">
        <title>Genome- and Community-Level Interaction Insights into Carbon Utilization and Element Cycling Functions of Hydrothermarchaeota in Hydrothermal Sediment.</title>
        <authorList>
            <person name="Zhou Z."/>
            <person name="Liu Y."/>
            <person name="Xu W."/>
            <person name="Pan J."/>
            <person name="Luo Z.H."/>
            <person name="Li M."/>
        </authorList>
    </citation>
    <scope>NUCLEOTIDE SEQUENCE [LARGE SCALE GENOMIC DNA]</scope>
    <source>
        <strain evidence="8">SpSt-503</strain>
    </source>
</reference>
<evidence type="ECO:0000313" key="8">
    <source>
        <dbReference type="EMBL" id="HFH28349.1"/>
    </source>
</evidence>
<dbReference type="SUPFAM" id="SSF63829">
    <property type="entry name" value="Calcium-dependent phosphotriesterase"/>
    <property type="match status" value="2"/>
</dbReference>
<proteinExistence type="predicted"/>
<dbReference type="Pfam" id="PF00072">
    <property type="entry name" value="Response_reg"/>
    <property type="match status" value="1"/>
</dbReference>
<dbReference type="Pfam" id="PF02518">
    <property type="entry name" value="HATPase_c"/>
    <property type="match status" value="1"/>
</dbReference>
<dbReference type="InterPro" id="IPR004358">
    <property type="entry name" value="Sig_transdc_His_kin-like_C"/>
</dbReference>
<keyword evidence="5" id="KW-0175">Coiled coil</keyword>
<dbReference type="PROSITE" id="PS50110">
    <property type="entry name" value="RESPONSE_REGULATORY"/>
    <property type="match status" value="1"/>
</dbReference>
<protein>
    <recommendedName>
        <fullName evidence="2">histidine kinase</fullName>
        <ecNumber evidence="2">2.7.13.3</ecNumber>
    </recommendedName>
</protein>
<dbReference type="PRINTS" id="PR00344">
    <property type="entry name" value="BCTRLSENSOR"/>
</dbReference>
<dbReference type="InterPro" id="IPR001789">
    <property type="entry name" value="Sig_transdc_resp-reg_receiver"/>
</dbReference>
<dbReference type="SUPFAM" id="SSF52172">
    <property type="entry name" value="CheY-like"/>
    <property type="match status" value="1"/>
</dbReference>
<evidence type="ECO:0000259" key="6">
    <source>
        <dbReference type="PROSITE" id="PS50109"/>
    </source>
</evidence>
<feature type="modified residue" description="4-aspartylphosphate" evidence="4">
    <location>
        <position position="1157"/>
    </location>
</feature>
<dbReference type="Gene3D" id="2.60.40.10">
    <property type="entry name" value="Immunoglobulins"/>
    <property type="match status" value="1"/>
</dbReference>
<evidence type="ECO:0000256" key="5">
    <source>
        <dbReference type="SAM" id="Coils"/>
    </source>
</evidence>
<dbReference type="Pfam" id="PF07494">
    <property type="entry name" value="Reg_prop"/>
    <property type="match status" value="9"/>
</dbReference>
<dbReference type="CDD" id="cd00082">
    <property type="entry name" value="HisKA"/>
    <property type="match status" value="1"/>
</dbReference>
<dbReference type="InterPro" id="IPR013783">
    <property type="entry name" value="Ig-like_fold"/>
</dbReference>
<dbReference type="InterPro" id="IPR011123">
    <property type="entry name" value="Y_Y_Y"/>
</dbReference>
<sequence length="1343" mass="150062">MCWMKHRNKVGILLLIFLITLRTNVNSQELRFDHLDRPDGLPHSGVSAIVQDSRGFLWFGTKNGFARYDGYSFVVYQHDPFDENSLIHNQIQTMYIDKNDVLWLGTYNGLDRFDIKTRTFTHFQYDSARPNSLSNDVVTAIARDTYGKLWVGTLNGLNVLDEPSGTFLRYTDKSDSPLVLPNQTIRAIEPYPNGVLYIGTYGGLVELSAKRDALRVFKHSQEQTDSIPSDLVMAIKQDTEGKLWLACWNGGLAVFDPARGSSTNYIVEDNRLYTIDAGDPRWVYAGTWGGGLLILDRKGGHIERILANPDDPFSLSHNIVYSFLHDDAGLLWIGTNGGGVNKLDRNRDRLMVYKKDPKNPSSLQSDFVTAVIKDKDGTLWVGSYAGGLSRLDSGSTEWIHYQHDPKNPKSLPNDIINSLAVDRNNILWIATNEGLSRFDKKKKVFQSYYGGELKGGPLADITVFSILIDSGGRHWYGYFRKGLQRYDPETGTYKQFLSDPDNPQSLSDNMVYFIYEDSRKRIWVGTNKGLNLFHPETESFTRYMYDKNNPDGLPSNALRCMREDSRGRLWFGTASGGLSLLDESTGKFSHILKKDGLSDDTILAIQEDRYGRLWLGTLYGLLVLDPETKNIKQLNMIDGLQGMEFTVGTYKDEAGQLYFGGSKGLNVVSSFTTHTNQHIPPVSITALTVAGKPFASSVDSTELQKLKLDHASNFLSLEFSALDYSNPKENRYRYKLEGFDPDWSPAGSQRYAAYTNLPSGNYTFLVQASNNDGLWNNEGAKLAISIAPTFWETPAAFLIYAILAGTALFLVGMWSAQSQTLRLNQAELENRKRLETELRKAKELAEQANRAKSEFLANLSHEIRTPMNAVLGYAEMLDHALEGDDRQSMVRVVEKNGKNLLALLNDALDLSRIEAGKEIVQEKLFNIKTLVRDLAEMFQLRANEKGIALKAYIDESVPDSILADETKIRQIIVNLIGNAIKFTVQGSVSIFVDVNKQLQASADEQDEPIELQLRVADTGPGIAEENLSRIFDAFYQDPAHTAVFGGTGLGLTITAGLVKTMGGTITVTSTLGKGTTFIVKLPIHQIKKSMAPDQSGALQEQRYLKDCSVLIVDDIPVNADVLSYHIQNRHGTVYRAETIADTMTIVYQHQIDVLLLDYQLSGINAKDVIAALRSRIRKRIPPIIVVTADVRKELTEDLLNFGVVTVVPKPVELRILMNALARAVPHKIVTLETAAEHTASSVKSAEEFHLDVDLLRQGLGPGAYGRFIAKVQEAYIPLVEKLSPGLILDEWNELLMTARSLASFVEYSVPASSHYNEWLKQLELALDELDGEQLLRLAKMLHP</sequence>